<keyword evidence="2" id="KW-1185">Reference proteome</keyword>
<sequence length="63" mass="7371">AEVDDMAIERIYEKTERPGIVIDFVNLYTTEKVIIKISKLTPERMIPVLEHESKTKERVIVLE</sequence>
<evidence type="ECO:0000313" key="2">
    <source>
        <dbReference type="Proteomes" id="UP000789702"/>
    </source>
</evidence>
<dbReference type="Proteomes" id="UP000789702">
    <property type="component" value="Unassembled WGS sequence"/>
</dbReference>
<protein>
    <submittedName>
        <fullName evidence="1">5656_t:CDS:1</fullName>
    </submittedName>
</protein>
<proteinExistence type="predicted"/>
<gene>
    <name evidence="1" type="ORF">DHETER_LOCUS14233</name>
</gene>
<dbReference type="EMBL" id="CAJVPU010042699">
    <property type="protein sequence ID" value="CAG8744123.1"/>
    <property type="molecule type" value="Genomic_DNA"/>
</dbReference>
<comment type="caution">
    <text evidence="1">The sequence shown here is derived from an EMBL/GenBank/DDBJ whole genome shotgun (WGS) entry which is preliminary data.</text>
</comment>
<reference evidence="1" key="1">
    <citation type="submission" date="2021-06" db="EMBL/GenBank/DDBJ databases">
        <authorList>
            <person name="Kallberg Y."/>
            <person name="Tangrot J."/>
            <person name="Rosling A."/>
        </authorList>
    </citation>
    <scope>NUCLEOTIDE SEQUENCE</scope>
    <source>
        <strain evidence="1">IL203A</strain>
    </source>
</reference>
<feature type="non-terminal residue" evidence="1">
    <location>
        <position position="63"/>
    </location>
</feature>
<organism evidence="1 2">
    <name type="scientific">Dentiscutata heterogama</name>
    <dbReference type="NCBI Taxonomy" id="1316150"/>
    <lineage>
        <taxon>Eukaryota</taxon>
        <taxon>Fungi</taxon>
        <taxon>Fungi incertae sedis</taxon>
        <taxon>Mucoromycota</taxon>
        <taxon>Glomeromycotina</taxon>
        <taxon>Glomeromycetes</taxon>
        <taxon>Diversisporales</taxon>
        <taxon>Gigasporaceae</taxon>
        <taxon>Dentiscutata</taxon>
    </lineage>
</organism>
<feature type="non-terminal residue" evidence="1">
    <location>
        <position position="1"/>
    </location>
</feature>
<evidence type="ECO:0000313" key="1">
    <source>
        <dbReference type="EMBL" id="CAG8744123.1"/>
    </source>
</evidence>
<name>A0ACA9QB67_9GLOM</name>
<accession>A0ACA9QB67</accession>